<comment type="caution">
    <text evidence="2">The sequence shown here is derived from an EMBL/GenBank/DDBJ whole genome shotgun (WGS) entry which is preliminary data.</text>
</comment>
<dbReference type="AlphaFoldDB" id="A0A2A5RWK4"/>
<accession>A0A2A5RWK4</accession>
<dbReference type="CDD" id="cd00093">
    <property type="entry name" value="HTH_XRE"/>
    <property type="match status" value="1"/>
</dbReference>
<dbReference type="GO" id="GO:0003677">
    <property type="term" value="F:DNA binding"/>
    <property type="evidence" value="ECO:0007669"/>
    <property type="project" value="InterPro"/>
</dbReference>
<name>A0A2A5RWK4_9LACT</name>
<reference evidence="2 3" key="1">
    <citation type="submission" date="2014-12" db="EMBL/GenBank/DDBJ databases">
        <title>Draft genome sequences of 10 type strains of Lactococcus.</title>
        <authorList>
            <person name="Sun Z."/>
            <person name="Zhong Z."/>
            <person name="Liu W."/>
            <person name="Zhang W."/>
            <person name="Zhang H."/>
        </authorList>
    </citation>
    <scope>NUCLEOTIDE SEQUENCE [LARGE SCALE GENOMIC DNA]</scope>
    <source>
        <strain evidence="2 3">DSM 20686</strain>
    </source>
</reference>
<dbReference type="Gene3D" id="1.10.260.40">
    <property type="entry name" value="lambda repressor-like DNA-binding domains"/>
    <property type="match status" value="1"/>
</dbReference>
<protein>
    <submittedName>
        <fullName evidence="2">XRE family transcriptional regulator</fullName>
    </submittedName>
</protein>
<dbReference type="SUPFAM" id="SSF47413">
    <property type="entry name" value="lambda repressor-like DNA-binding domains"/>
    <property type="match status" value="1"/>
</dbReference>
<dbReference type="OrthoDB" id="2475196at2"/>
<keyword evidence="3" id="KW-1185">Reference proteome</keyword>
<sequence>MENKLKISSDNIGNKEIMANNLKRLLDSQRLNPHQFSDIMGFKYTTVMNWMKANSYPRIDKIELIAKYFGVDKSDLVEAYNPIKVEQSSNQKMLDDVFSKLENKRQIRVLNFAKSEWDQQTTEKITAIDKHTKIYSEEDFERMAKKAVAFGGGELSNKDIEFLKLYLKNNTDRIKED</sequence>
<dbReference type="Proteomes" id="UP000242246">
    <property type="component" value="Unassembled WGS sequence"/>
</dbReference>
<evidence type="ECO:0000313" key="2">
    <source>
        <dbReference type="EMBL" id="PCS05602.1"/>
    </source>
</evidence>
<dbReference type="EMBL" id="JXJX01000013">
    <property type="protein sequence ID" value="PCS05602.1"/>
    <property type="molecule type" value="Genomic_DNA"/>
</dbReference>
<organism evidence="2 3">
    <name type="scientific">Pseudolactococcus plantarum</name>
    <dbReference type="NCBI Taxonomy" id="1365"/>
    <lineage>
        <taxon>Bacteria</taxon>
        <taxon>Bacillati</taxon>
        <taxon>Bacillota</taxon>
        <taxon>Bacilli</taxon>
        <taxon>Lactobacillales</taxon>
        <taxon>Streptococcaceae</taxon>
        <taxon>Pseudolactococcus</taxon>
    </lineage>
</organism>
<dbReference type="PROSITE" id="PS50943">
    <property type="entry name" value="HTH_CROC1"/>
    <property type="match status" value="1"/>
</dbReference>
<feature type="domain" description="HTH cro/C1-type" evidence="1">
    <location>
        <begin position="22"/>
        <end position="76"/>
    </location>
</feature>
<evidence type="ECO:0000259" key="1">
    <source>
        <dbReference type="PROSITE" id="PS50943"/>
    </source>
</evidence>
<proteinExistence type="predicted"/>
<evidence type="ECO:0000313" key="3">
    <source>
        <dbReference type="Proteomes" id="UP000242246"/>
    </source>
</evidence>
<dbReference type="InterPro" id="IPR001387">
    <property type="entry name" value="Cro/C1-type_HTH"/>
</dbReference>
<dbReference type="STRING" id="1348632.GCA_001591745_01705"/>
<gene>
    <name evidence="2" type="ORF">RU87_GL000519</name>
</gene>
<dbReference type="InterPro" id="IPR010982">
    <property type="entry name" value="Lambda_DNA-bd_dom_sf"/>
</dbReference>